<feature type="compositionally biased region" description="Pro residues" evidence="10">
    <location>
        <begin position="18"/>
        <end position="29"/>
    </location>
</feature>
<evidence type="ECO:0000313" key="11">
    <source>
        <dbReference type="EMBL" id="CAB3375237.1"/>
    </source>
</evidence>
<dbReference type="EC" id="3.6.1.59" evidence="3"/>
<evidence type="ECO:0000256" key="7">
    <source>
        <dbReference type="ARBA" id="ARBA00029885"/>
    </source>
</evidence>
<keyword evidence="5" id="KW-0378">Hydrolase</keyword>
<feature type="region of interest" description="Disordered" evidence="10">
    <location>
        <begin position="12"/>
        <end position="32"/>
    </location>
</feature>
<dbReference type="Proteomes" id="UP000494165">
    <property type="component" value="Unassembled WGS sequence"/>
</dbReference>
<proteinExistence type="inferred from homology"/>
<dbReference type="InterPro" id="IPR008594">
    <property type="entry name" value="DcpS/DCS2"/>
</dbReference>
<dbReference type="Pfam" id="PF11969">
    <property type="entry name" value="DcpS_C"/>
    <property type="match status" value="1"/>
</dbReference>
<dbReference type="SUPFAM" id="SSF54197">
    <property type="entry name" value="HIT-like"/>
    <property type="match status" value="1"/>
</dbReference>
<dbReference type="Pfam" id="PF09814">
    <property type="entry name" value="HECT_2"/>
    <property type="match status" value="1"/>
</dbReference>
<evidence type="ECO:0000313" key="12">
    <source>
        <dbReference type="Proteomes" id="UP000494165"/>
    </source>
</evidence>
<gene>
    <name evidence="11" type="ORF">CLODIP_2_CD04683</name>
</gene>
<comment type="subcellular location">
    <subcellularLocation>
        <location evidence="1">Nucleus</location>
    </subcellularLocation>
</comment>
<evidence type="ECO:0000256" key="2">
    <source>
        <dbReference type="ARBA" id="ARBA00010208"/>
    </source>
</evidence>
<evidence type="ECO:0000256" key="9">
    <source>
        <dbReference type="ARBA" id="ARBA00048222"/>
    </source>
</evidence>
<organism evidence="11 12">
    <name type="scientific">Cloeon dipterum</name>
    <dbReference type="NCBI Taxonomy" id="197152"/>
    <lineage>
        <taxon>Eukaryota</taxon>
        <taxon>Metazoa</taxon>
        <taxon>Ecdysozoa</taxon>
        <taxon>Arthropoda</taxon>
        <taxon>Hexapoda</taxon>
        <taxon>Insecta</taxon>
        <taxon>Pterygota</taxon>
        <taxon>Palaeoptera</taxon>
        <taxon>Ephemeroptera</taxon>
        <taxon>Pisciforma</taxon>
        <taxon>Baetidae</taxon>
        <taxon>Cloeon</taxon>
    </lineage>
</organism>
<protein>
    <recommendedName>
        <fullName evidence="4">m7GpppX diphosphatase</fullName>
        <ecNumber evidence="3">3.6.1.59</ecNumber>
    </recommendedName>
    <alternativeName>
        <fullName evidence="8">Decapping scavenger enzyme</fullName>
    </alternativeName>
    <alternativeName>
        <fullName evidence="7">Scavenger mRNA-decapping enzyme DcpS</fullName>
    </alternativeName>
</protein>
<dbReference type="AlphaFoldDB" id="A0A8S1D491"/>
<dbReference type="GO" id="GO:0005634">
    <property type="term" value="C:nucleus"/>
    <property type="evidence" value="ECO:0007669"/>
    <property type="project" value="UniProtKB-SubCell"/>
</dbReference>
<evidence type="ECO:0000256" key="6">
    <source>
        <dbReference type="ARBA" id="ARBA00023242"/>
    </source>
</evidence>
<evidence type="ECO:0000256" key="4">
    <source>
        <dbReference type="ARBA" id="ARBA00015636"/>
    </source>
</evidence>
<accession>A0A8S1D491</accession>
<comment type="similarity">
    <text evidence="2">Belongs to the HIT family.</text>
</comment>
<dbReference type="Gene3D" id="3.30.200.40">
    <property type="entry name" value="Scavenger mRNA decapping enzyme, N-terminal domain"/>
    <property type="match status" value="1"/>
</dbReference>
<keyword evidence="12" id="KW-1185">Reference proteome</keyword>
<dbReference type="InterPro" id="IPR019193">
    <property type="entry name" value="UBQ-conj_enz_E2-bd_prot"/>
</dbReference>
<evidence type="ECO:0000256" key="1">
    <source>
        <dbReference type="ARBA" id="ARBA00004123"/>
    </source>
</evidence>
<dbReference type="GO" id="GO:0000932">
    <property type="term" value="C:P-body"/>
    <property type="evidence" value="ECO:0007669"/>
    <property type="project" value="TreeGrafter"/>
</dbReference>
<dbReference type="GO" id="GO:0000290">
    <property type="term" value="P:deadenylation-dependent decapping of nuclear-transcribed mRNA"/>
    <property type="evidence" value="ECO:0007669"/>
    <property type="project" value="InterPro"/>
</dbReference>
<dbReference type="PANTHER" id="PTHR12978:SF0">
    <property type="entry name" value="M7GPPPX DIPHOSPHATASE"/>
    <property type="match status" value="1"/>
</dbReference>
<reference evidence="11 12" key="1">
    <citation type="submission" date="2020-04" db="EMBL/GenBank/DDBJ databases">
        <authorList>
            <person name="Alioto T."/>
            <person name="Alioto T."/>
            <person name="Gomez Garrido J."/>
        </authorList>
    </citation>
    <scope>NUCLEOTIDE SEQUENCE [LARGE SCALE GENOMIC DNA]</scope>
</reference>
<dbReference type="PANTHER" id="PTHR12978">
    <property type="entry name" value="HISTIDINE TRIAD HIT PROTEIN MEMBER"/>
    <property type="match status" value="1"/>
</dbReference>
<dbReference type="SUPFAM" id="SSF102860">
    <property type="entry name" value="mRNA decapping enzyme DcpS N-terminal domain"/>
    <property type="match status" value="1"/>
</dbReference>
<evidence type="ECO:0000256" key="5">
    <source>
        <dbReference type="ARBA" id="ARBA00022801"/>
    </source>
</evidence>
<name>A0A8S1D491_9INSE</name>
<comment type="catalytic activity">
    <reaction evidence="9">
        <text>a 5'-end (N(7)-methyl 5'-triphosphoguanosine)-ribonucleoside in mRNA + H2O = N(7)-methyl-GMP + a 5'-end diphospho-ribonucleoside in mRNA + 2 H(+)</text>
        <dbReference type="Rhea" id="RHEA:65388"/>
        <dbReference type="Rhea" id="RHEA-COMP:17165"/>
        <dbReference type="Rhea" id="RHEA-COMP:17167"/>
        <dbReference type="ChEBI" id="CHEBI:15377"/>
        <dbReference type="ChEBI" id="CHEBI:15378"/>
        <dbReference type="ChEBI" id="CHEBI:58285"/>
        <dbReference type="ChEBI" id="CHEBI:156461"/>
        <dbReference type="ChEBI" id="CHEBI:167616"/>
        <dbReference type="EC" id="3.6.1.59"/>
    </reaction>
</comment>
<keyword evidence="6" id="KW-0539">Nucleus</keyword>
<dbReference type="InterPro" id="IPR011145">
    <property type="entry name" value="Scavenger_mRNA_decap_enz_N"/>
</dbReference>
<dbReference type="Gene3D" id="3.30.428.10">
    <property type="entry name" value="HIT-like"/>
    <property type="match status" value="1"/>
</dbReference>
<dbReference type="Pfam" id="PF05652">
    <property type="entry name" value="DcpS"/>
    <property type="match status" value="1"/>
</dbReference>
<evidence type="ECO:0000256" key="3">
    <source>
        <dbReference type="ARBA" id="ARBA00012520"/>
    </source>
</evidence>
<dbReference type="GO" id="GO:0000340">
    <property type="term" value="F:RNA 7-methylguanosine cap binding"/>
    <property type="evidence" value="ECO:0007669"/>
    <property type="project" value="TreeGrafter"/>
</dbReference>
<comment type="caution">
    <text evidence="11">The sequence shown here is derived from an EMBL/GenBank/DDBJ whole genome shotgun (WGS) entry which is preliminary data.</text>
</comment>
<dbReference type="EMBL" id="CADEPI010000109">
    <property type="protein sequence ID" value="CAB3375237.1"/>
    <property type="molecule type" value="Genomic_DNA"/>
</dbReference>
<dbReference type="FunFam" id="3.30.428.10:FF:000006">
    <property type="entry name" value="m7GpppX diphosphatase"/>
    <property type="match status" value="1"/>
</dbReference>
<evidence type="ECO:0000256" key="8">
    <source>
        <dbReference type="ARBA" id="ARBA00030609"/>
    </source>
</evidence>
<dbReference type="GO" id="GO:0140932">
    <property type="term" value="F:5'-(N(7)-methyl 5'-triphosphoguanosine)-[mRNA] diphosphatase activity"/>
    <property type="evidence" value="ECO:0007669"/>
    <property type="project" value="UniProtKB-EC"/>
</dbReference>
<evidence type="ECO:0000256" key="10">
    <source>
        <dbReference type="SAM" id="MobiDB-lite"/>
    </source>
</evidence>
<dbReference type="OrthoDB" id="10264956at2759"/>
<sequence>MILFFDFSLPPTHLTTTTPPPSPRTPGPDKPGFFNFGIQKSETSVSVPETFDFTKFSVQRVLNEDCRSKVIFLQGKFEEKEGDAVVILEKQVFNREKIEGIFTACTAAKTKENDIYYKFVGQPNNEDFTGVKIDVVHPATTKHIEKYLKKKIFLVEETPELYRDVVLPYLKECGFSLQWVYNILEREAEVDKIVFEDVDPKIGFTLVHDDKWDGVTVDNLHLLAISRDRKIGSLRDLRGEHIALLENIRQNASETIEKKFNLPRNRQVAYFHYRPSFEHLHVHIKVIEFEAPGTHVGRAHLLSDVIANLKASSDYYAKSTLGYTLLAVCQVHLSGRQLPRPKVLVVGSEQIRIILGECSEDQAVDLFIDGANFIKIGTVINWTPTHVEVRLRTASAYIKQELTAFKTAKAPPALNAGVKYDLQCRSCLAVVAQGLCFGRILEKPQENDVSFFCHGHSGLQSKPRADDLLHDVSIFDIHGVSNVCASCAQQLGTAYQDRTSIWKFAVIWRDISSIPSDTLDLSAAALANFSSILVDACSDLPMCSVILISINDASQPPVPLKLFSAPLFMSATEYPAALPPPRAALGVLMEDQLDKQAVSLPMPQIVLLRGLEELKRNAAFLNLPCLTFVYI</sequence>
<dbReference type="InterPro" id="IPR036265">
    <property type="entry name" value="HIT-like_sf"/>
</dbReference>